<feature type="signal peptide" evidence="5">
    <location>
        <begin position="1"/>
        <end position="22"/>
    </location>
</feature>
<evidence type="ECO:0000256" key="3">
    <source>
        <dbReference type="ARBA" id="ARBA00023237"/>
    </source>
</evidence>
<feature type="compositionally biased region" description="Basic and acidic residues" evidence="4">
    <location>
        <begin position="418"/>
        <end position="427"/>
    </location>
</feature>
<proteinExistence type="predicted"/>
<organism evidence="6 7">
    <name type="scientific">Shewanella khirikhana</name>
    <dbReference type="NCBI Taxonomy" id="1965282"/>
    <lineage>
        <taxon>Bacteria</taxon>
        <taxon>Pseudomonadati</taxon>
        <taxon>Pseudomonadota</taxon>
        <taxon>Gammaproteobacteria</taxon>
        <taxon>Alteromonadales</taxon>
        <taxon>Shewanellaceae</taxon>
        <taxon>Shewanella</taxon>
    </lineage>
</organism>
<evidence type="ECO:0000256" key="1">
    <source>
        <dbReference type="ARBA" id="ARBA00004442"/>
    </source>
</evidence>
<feature type="chain" id="PRO_5018736481" evidence="5">
    <location>
        <begin position="23"/>
        <end position="675"/>
    </location>
</feature>
<protein>
    <submittedName>
        <fullName evidence="6">Uncharacterized protein</fullName>
    </submittedName>
</protein>
<sequence length="675" mass="71755">MKHTPALVSCLLAGCACFAAWAEELPAQTVTPFFTELLGVNSPTVLPLQPLGSLAGKASIMGESRFFQSDSRENTPGLNGIDLALAPFAAPGVWLDAGRFGVDALDLCASSTEPCANELKSDYWLSPAGQGSDGVGLEARDDKTAALRAALQSSNEALDMGFRGSHLQQKADDSRLDDAKDTELFIALGASSLPGARNKQRTELGWLYQDSSVPLSAEAVTVNRERQRLHLTHYAGVAGGTGSSSQRANIRSNSIQSSTRTDLFWQESRIDFTALAPGPSNAAADNSLLGAAGPGSALMDGPRDTAAAAVQGIDADNVIGGFLGDVRYQTMGIQSESIDSYGKHSLSYRLSYQHDSADYKGNMPVESAAGTNPEVANVEISDSASVLTLGLKARLDFAWLDVAAQASWLRADTERVSTERASTERISNEPAGGEAGTDFSMDSSSEGWRYGLGLLFADDSIGLWGQHGFTPPAPGNAEALAQTWDGISLDGHWAMGSFSLKGQLWARDYDNLHLDCTELEDCPGLKGMQQLNVADVSARGFGLSASWFGEFGALSVPLVVGVEENRSEFDSAQCLVAASRCYNSGDRLPWQPSRQLSMALGLSAGEWSLSLTGREITYPEGDMTRLDAALSWQHGAHGVYLRADNLAADELPSNVADFGLQGGEVLFSLGYRWHG</sequence>
<keyword evidence="3" id="KW-0998">Cell outer membrane</keyword>
<name>A0A3Q9E5Q5_9GAMM</name>
<dbReference type="Proteomes" id="UP000278437">
    <property type="component" value="Chromosome"/>
</dbReference>
<comment type="subcellular location">
    <subcellularLocation>
        <location evidence="1">Cell outer membrane</location>
    </subcellularLocation>
</comment>
<dbReference type="InterPro" id="IPR036942">
    <property type="entry name" value="Beta-barrel_TonB_sf"/>
</dbReference>
<dbReference type="EMBL" id="CP020373">
    <property type="protein sequence ID" value="AZQ11420.1"/>
    <property type="molecule type" value="Genomic_DNA"/>
</dbReference>
<feature type="region of interest" description="Disordered" evidence="4">
    <location>
        <begin position="418"/>
        <end position="439"/>
    </location>
</feature>
<evidence type="ECO:0000313" key="7">
    <source>
        <dbReference type="Proteomes" id="UP000278437"/>
    </source>
</evidence>
<keyword evidence="7" id="KW-1185">Reference proteome</keyword>
<evidence type="ECO:0000256" key="2">
    <source>
        <dbReference type="ARBA" id="ARBA00023136"/>
    </source>
</evidence>
<dbReference type="SUPFAM" id="SSF56935">
    <property type="entry name" value="Porins"/>
    <property type="match status" value="1"/>
</dbReference>
<evidence type="ECO:0000256" key="4">
    <source>
        <dbReference type="SAM" id="MobiDB-lite"/>
    </source>
</evidence>
<gene>
    <name evidence="6" type="ORF">STH12_02334</name>
</gene>
<dbReference type="PROSITE" id="PS51257">
    <property type="entry name" value="PROKAR_LIPOPROTEIN"/>
    <property type="match status" value="1"/>
</dbReference>
<keyword evidence="2" id="KW-0472">Membrane</keyword>
<accession>A0A3Q9E5Q5</accession>
<dbReference type="Gene3D" id="2.40.170.20">
    <property type="entry name" value="TonB-dependent receptor, beta-barrel domain"/>
    <property type="match status" value="1"/>
</dbReference>
<dbReference type="GO" id="GO:0009279">
    <property type="term" value="C:cell outer membrane"/>
    <property type="evidence" value="ECO:0007669"/>
    <property type="project" value="UniProtKB-SubCell"/>
</dbReference>
<evidence type="ECO:0000313" key="6">
    <source>
        <dbReference type="EMBL" id="AZQ11420.1"/>
    </source>
</evidence>
<reference evidence="7" key="1">
    <citation type="submission" date="2017-03" db="EMBL/GenBank/DDBJ databases">
        <title>Full genome sequence of a non-lethal Shewanella isolate that potentiates virulence of Vibio parahaemolyticus causing acute hepatopancreatic necrosis disease (AHPND) in shrimp.</title>
        <authorList>
            <person name="Prachumwat A."/>
            <person name="Sritunyalucksana K."/>
        </authorList>
    </citation>
    <scope>NUCLEOTIDE SEQUENCE [LARGE SCALE GENOMIC DNA]</scope>
    <source>
        <strain evidence="7">TH2012</strain>
    </source>
</reference>
<dbReference type="KEGG" id="skh:STH12_02334"/>
<evidence type="ECO:0000256" key="5">
    <source>
        <dbReference type="SAM" id="SignalP"/>
    </source>
</evidence>
<dbReference type="AlphaFoldDB" id="A0A3Q9E5Q5"/>
<keyword evidence="5" id="KW-0732">Signal</keyword>